<organism evidence="7 8">
    <name type="scientific">Rodentibacter caecimuris</name>
    <dbReference type="NCBI Taxonomy" id="1796644"/>
    <lineage>
        <taxon>Bacteria</taxon>
        <taxon>Pseudomonadati</taxon>
        <taxon>Pseudomonadota</taxon>
        <taxon>Gammaproteobacteria</taxon>
        <taxon>Pasteurellales</taxon>
        <taxon>Pasteurellaceae</taxon>
        <taxon>Rodentibacter</taxon>
    </lineage>
</organism>
<dbReference type="PIRSF" id="PIRSF000903">
    <property type="entry name" value="B5n-ttraPtase_sm"/>
    <property type="match status" value="1"/>
</dbReference>
<evidence type="ECO:0000256" key="1">
    <source>
        <dbReference type="ARBA" id="ARBA00003413"/>
    </source>
</evidence>
<comment type="function">
    <text evidence="1 5">Hydrolyzes diadenosine 5',5'''-P1,P4-tetraphosphate to yield ADP.</text>
</comment>
<keyword evidence="8" id="KW-1185">Reference proteome</keyword>
<dbReference type="Pfam" id="PF00149">
    <property type="entry name" value="Metallophos"/>
    <property type="match status" value="1"/>
</dbReference>
<dbReference type="InterPro" id="IPR004617">
    <property type="entry name" value="ApaH"/>
</dbReference>
<proteinExistence type="inferred from homology"/>
<evidence type="ECO:0000256" key="4">
    <source>
        <dbReference type="ARBA" id="ARBA00049417"/>
    </source>
</evidence>
<dbReference type="SUPFAM" id="SSF56300">
    <property type="entry name" value="Metallo-dependent phosphatases"/>
    <property type="match status" value="1"/>
</dbReference>
<reference evidence="7 8" key="1">
    <citation type="submission" date="2016-10" db="EMBL/GenBank/DDBJ databases">
        <title>Rodentibacter gen. nov. and new species.</title>
        <authorList>
            <person name="Christensen H."/>
        </authorList>
    </citation>
    <scope>NUCLEOTIDE SEQUENCE [LARGE SCALE GENOMIC DNA]</scope>
    <source>
        <strain evidence="7 8">1998236014</strain>
    </source>
</reference>
<dbReference type="InterPro" id="IPR029052">
    <property type="entry name" value="Metallo-depent_PP-like"/>
</dbReference>
<gene>
    <name evidence="5" type="primary">apaH</name>
    <name evidence="7" type="ORF">BKG89_07470</name>
</gene>
<sequence length="275" mass="32357">MATYLIGDLHGCYDELRKLLDEVKFEPEQDQLYLTGDLIARGDKSLECLRFVKSLGESAQSVLGNHDLHLIATAFGIKKMKVRDRLEPLFEASDFDELIHWLRYRPLLIHHLEKNFVLVHAGISPDWDLSTAKDCAIEVEQVLRYGDYRYLLENMYDNSPERWSSDLQGIERLRYSINVFTRMRYCYRDYRLDFDCKLPPSQAPTDLIPWFNLPNPMYAQQNIVFGHWASLMDKQTPSNIYALDTGCVWGNKMTLLRWKDCRYFTQSALKNYQVF</sequence>
<dbReference type="EMBL" id="MLAA01000033">
    <property type="protein sequence ID" value="OOF68758.1"/>
    <property type="molecule type" value="Genomic_DNA"/>
</dbReference>
<evidence type="ECO:0000256" key="2">
    <source>
        <dbReference type="ARBA" id="ARBA00005419"/>
    </source>
</evidence>
<dbReference type="Proteomes" id="UP000188820">
    <property type="component" value="Unassembled WGS sequence"/>
</dbReference>
<dbReference type="InterPro" id="IPR004843">
    <property type="entry name" value="Calcineurin-like_PHP"/>
</dbReference>
<dbReference type="RefSeq" id="WP_077463667.1">
    <property type="nucleotide sequence ID" value="NZ_MLAA01000033.1"/>
</dbReference>
<evidence type="ECO:0000256" key="3">
    <source>
        <dbReference type="ARBA" id="ARBA00022801"/>
    </source>
</evidence>
<evidence type="ECO:0000259" key="6">
    <source>
        <dbReference type="Pfam" id="PF00149"/>
    </source>
</evidence>
<evidence type="ECO:0000313" key="8">
    <source>
        <dbReference type="Proteomes" id="UP000188820"/>
    </source>
</evidence>
<dbReference type="CDD" id="cd07422">
    <property type="entry name" value="MPP_ApaH"/>
    <property type="match status" value="1"/>
</dbReference>
<dbReference type="EC" id="3.6.1.41" evidence="5"/>
<dbReference type="NCBIfam" id="TIGR00668">
    <property type="entry name" value="apaH"/>
    <property type="match status" value="1"/>
</dbReference>
<feature type="domain" description="Calcineurin-like phosphoesterase" evidence="6">
    <location>
        <begin position="4"/>
        <end position="166"/>
    </location>
</feature>
<dbReference type="HAMAP" id="MF_00199">
    <property type="entry name" value="ApaH"/>
    <property type="match status" value="1"/>
</dbReference>
<evidence type="ECO:0000256" key="5">
    <source>
        <dbReference type="HAMAP-Rule" id="MF_00199"/>
    </source>
</evidence>
<dbReference type="PANTHER" id="PTHR40942:SF4">
    <property type="entry name" value="CYTOCHROME C5"/>
    <property type="match status" value="1"/>
</dbReference>
<evidence type="ECO:0000313" key="7">
    <source>
        <dbReference type="EMBL" id="OOF68758.1"/>
    </source>
</evidence>
<comment type="caution">
    <text evidence="7">The sequence shown here is derived from an EMBL/GenBank/DDBJ whole genome shotgun (WGS) entry which is preliminary data.</text>
</comment>
<dbReference type="NCBIfam" id="NF001204">
    <property type="entry name" value="PRK00166.1"/>
    <property type="match status" value="1"/>
</dbReference>
<dbReference type="PANTHER" id="PTHR40942">
    <property type="match status" value="1"/>
</dbReference>
<keyword evidence="3 5" id="KW-0378">Hydrolase</keyword>
<accession>A0ABX3KW32</accession>
<protein>
    <recommendedName>
        <fullName evidence="5">Bis(5'-nucleosyl)-tetraphosphatase, symmetrical</fullName>
        <ecNumber evidence="5">3.6.1.41</ecNumber>
    </recommendedName>
    <alternativeName>
        <fullName evidence="5">Ap4A hydrolase</fullName>
    </alternativeName>
    <alternativeName>
        <fullName evidence="5">Diadenosine 5',5'''-P1,P4-tetraphosphate pyrophosphohydrolase</fullName>
    </alternativeName>
    <alternativeName>
        <fullName evidence="5">Diadenosine tetraphosphatase</fullName>
    </alternativeName>
</protein>
<comment type="similarity">
    <text evidence="2 5">Belongs to the Ap4A hydrolase family.</text>
</comment>
<dbReference type="Gene3D" id="3.60.21.10">
    <property type="match status" value="1"/>
</dbReference>
<name>A0ABX3KW32_9PAST</name>
<comment type="catalytic activity">
    <reaction evidence="4 5">
        <text>P(1),P(4)-bis(5'-adenosyl) tetraphosphate + H2O = 2 ADP + 2 H(+)</text>
        <dbReference type="Rhea" id="RHEA:24252"/>
        <dbReference type="ChEBI" id="CHEBI:15377"/>
        <dbReference type="ChEBI" id="CHEBI:15378"/>
        <dbReference type="ChEBI" id="CHEBI:58141"/>
        <dbReference type="ChEBI" id="CHEBI:456216"/>
        <dbReference type="EC" id="3.6.1.41"/>
    </reaction>
</comment>